<comment type="caution">
    <text evidence="8">The sequence shown here is derived from an EMBL/GenBank/DDBJ whole genome shotgun (WGS) entry which is preliminary data.</text>
</comment>
<evidence type="ECO:0000259" key="7">
    <source>
        <dbReference type="Pfam" id="PF00176"/>
    </source>
</evidence>
<evidence type="ECO:0000256" key="5">
    <source>
        <dbReference type="ARBA" id="ARBA00022840"/>
    </source>
</evidence>
<dbReference type="InterPro" id="IPR038718">
    <property type="entry name" value="SNF2-like_sf"/>
</dbReference>
<dbReference type="GO" id="GO:0008168">
    <property type="term" value="F:methyltransferase activity"/>
    <property type="evidence" value="ECO:0007669"/>
    <property type="project" value="UniProtKB-KW"/>
</dbReference>
<dbReference type="GO" id="GO:0005524">
    <property type="term" value="F:ATP binding"/>
    <property type="evidence" value="ECO:0007669"/>
    <property type="project" value="UniProtKB-KW"/>
</dbReference>
<dbReference type="Gene3D" id="3.40.50.300">
    <property type="entry name" value="P-loop containing nucleotide triphosphate hydrolases"/>
    <property type="match status" value="1"/>
</dbReference>
<proteinExistence type="predicted"/>
<feature type="region of interest" description="Disordered" evidence="6">
    <location>
        <begin position="157"/>
        <end position="187"/>
    </location>
</feature>
<keyword evidence="2" id="KW-0808">Transferase</keyword>
<feature type="region of interest" description="Disordered" evidence="6">
    <location>
        <begin position="1421"/>
        <end position="1441"/>
    </location>
</feature>
<dbReference type="Gene3D" id="3.40.50.150">
    <property type="entry name" value="Vaccinia Virus protein VP39"/>
    <property type="match status" value="1"/>
</dbReference>
<dbReference type="SUPFAM" id="SSF53335">
    <property type="entry name" value="S-adenosyl-L-methionine-dependent methyltransferases"/>
    <property type="match status" value="1"/>
</dbReference>
<dbReference type="GO" id="GO:0005634">
    <property type="term" value="C:nucleus"/>
    <property type="evidence" value="ECO:0007669"/>
    <property type="project" value="TreeGrafter"/>
</dbReference>
<keyword evidence="5" id="KW-0067">ATP-binding</keyword>
<dbReference type="PANTHER" id="PTHR45626:SF26">
    <property type="entry name" value="FAMILY HELICASE, PUTATIVE (AFU_ORTHOLOGUE AFUA_2G09120)-RELATED"/>
    <property type="match status" value="1"/>
</dbReference>
<dbReference type="GO" id="GO:0016787">
    <property type="term" value="F:hydrolase activity"/>
    <property type="evidence" value="ECO:0007669"/>
    <property type="project" value="UniProtKB-KW"/>
</dbReference>
<feature type="compositionally biased region" description="Acidic residues" evidence="6">
    <location>
        <begin position="905"/>
        <end position="926"/>
    </location>
</feature>
<keyword evidence="4" id="KW-0378">Hydrolase</keyword>
<dbReference type="GO" id="GO:0006281">
    <property type="term" value="P:DNA repair"/>
    <property type="evidence" value="ECO:0007669"/>
    <property type="project" value="TreeGrafter"/>
</dbReference>
<dbReference type="Pfam" id="PF00145">
    <property type="entry name" value="DNA_methylase"/>
    <property type="match status" value="1"/>
</dbReference>
<evidence type="ECO:0000256" key="1">
    <source>
        <dbReference type="ARBA" id="ARBA00022603"/>
    </source>
</evidence>
<dbReference type="InterPro" id="IPR050628">
    <property type="entry name" value="SNF2_RAD54_helicase_TF"/>
</dbReference>
<evidence type="ECO:0000256" key="2">
    <source>
        <dbReference type="ARBA" id="ARBA00022679"/>
    </source>
</evidence>
<dbReference type="Pfam" id="PF00176">
    <property type="entry name" value="SNF2-rel_dom"/>
    <property type="match status" value="1"/>
</dbReference>
<dbReference type="Proteomes" id="UP000838763">
    <property type="component" value="Unassembled WGS sequence"/>
</dbReference>
<organism evidence="8 9">
    <name type="scientific">Parascedosporium putredinis</name>
    <dbReference type="NCBI Taxonomy" id="1442378"/>
    <lineage>
        <taxon>Eukaryota</taxon>
        <taxon>Fungi</taxon>
        <taxon>Dikarya</taxon>
        <taxon>Ascomycota</taxon>
        <taxon>Pezizomycotina</taxon>
        <taxon>Sordariomycetes</taxon>
        <taxon>Hypocreomycetidae</taxon>
        <taxon>Microascales</taxon>
        <taxon>Microascaceae</taxon>
        <taxon>Parascedosporium</taxon>
    </lineage>
</organism>
<name>A0A9P1M797_9PEZI</name>
<evidence type="ECO:0000256" key="4">
    <source>
        <dbReference type="ARBA" id="ARBA00022801"/>
    </source>
</evidence>
<protein>
    <recommendedName>
        <fullName evidence="7">SNF2 N-terminal domain-containing protein</fullName>
    </recommendedName>
</protein>
<dbReference type="EMBL" id="CALLCH030000004">
    <property type="protein sequence ID" value="CAI4212262.1"/>
    <property type="molecule type" value="Genomic_DNA"/>
</dbReference>
<evidence type="ECO:0000256" key="3">
    <source>
        <dbReference type="ARBA" id="ARBA00022741"/>
    </source>
</evidence>
<gene>
    <name evidence="8" type="ORF">PPNO1_LOCUS2028</name>
</gene>
<dbReference type="Gene3D" id="3.40.50.10810">
    <property type="entry name" value="Tandem AAA-ATPase domain"/>
    <property type="match status" value="1"/>
</dbReference>
<evidence type="ECO:0000313" key="8">
    <source>
        <dbReference type="EMBL" id="CAI4212262.1"/>
    </source>
</evidence>
<dbReference type="CDD" id="cd18793">
    <property type="entry name" value="SF2_C_SNF"/>
    <property type="match status" value="1"/>
</dbReference>
<evidence type="ECO:0000256" key="6">
    <source>
        <dbReference type="SAM" id="MobiDB-lite"/>
    </source>
</evidence>
<reference evidence="8" key="1">
    <citation type="submission" date="2022-11" db="EMBL/GenBank/DDBJ databases">
        <authorList>
            <person name="Scott C."/>
            <person name="Bruce N."/>
        </authorList>
    </citation>
    <scope>NUCLEOTIDE SEQUENCE</scope>
</reference>
<feature type="region of interest" description="Disordered" evidence="6">
    <location>
        <begin position="901"/>
        <end position="946"/>
    </location>
</feature>
<dbReference type="InterPro" id="IPR029063">
    <property type="entry name" value="SAM-dependent_MTases_sf"/>
</dbReference>
<dbReference type="PANTHER" id="PTHR45626">
    <property type="entry name" value="TRANSCRIPTION TERMINATION FACTOR 2-RELATED"/>
    <property type="match status" value="1"/>
</dbReference>
<keyword evidence="3" id="KW-0547">Nucleotide-binding</keyword>
<dbReference type="InterPro" id="IPR000330">
    <property type="entry name" value="SNF2_N"/>
</dbReference>
<feature type="region of interest" description="Disordered" evidence="6">
    <location>
        <begin position="1740"/>
        <end position="1796"/>
    </location>
</feature>
<keyword evidence="9" id="KW-1185">Reference proteome</keyword>
<feature type="compositionally biased region" description="Low complexity" evidence="6">
    <location>
        <begin position="1746"/>
        <end position="1756"/>
    </location>
</feature>
<dbReference type="OrthoDB" id="423221at2759"/>
<dbReference type="SUPFAM" id="SSF52540">
    <property type="entry name" value="P-loop containing nucleoside triphosphate hydrolases"/>
    <property type="match status" value="2"/>
</dbReference>
<dbReference type="GO" id="GO:0008094">
    <property type="term" value="F:ATP-dependent activity, acting on DNA"/>
    <property type="evidence" value="ECO:0007669"/>
    <property type="project" value="TreeGrafter"/>
</dbReference>
<feature type="compositionally biased region" description="Acidic residues" evidence="6">
    <location>
        <begin position="1757"/>
        <end position="1783"/>
    </location>
</feature>
<dbReference type="GO" id="GO:0032259">
    <property type="term" value="P:methylation"/>
    <property type="evidence" value="ECO:0007669"/>
    <property type="project" value="UniProtKB-KW"/>
</dbReference>
<keyword evidence="1" id="KW-0489">Methyltransferase</keyword>
<evidence type="ECO:0000313" key="9">
    <source>
        <dbReference type="Proteomes" id="UP000838763"/>
    </source>
</evidence>
<dbReference type="InterPro" id="IPR001525">
    <property type="entry name" value="C5_MeTfrase"/>
</dbReference>
<dbReference type="InterPro" id="IPR049730">
    <property type="entry name" value="SNF2/RAD54-like_C"/>
</dbReference>
<dbReference type="InterPro" id="IPR027417">
    <property type="entry name" value="P-loop_NTPase"/>
</dbReference>
<accession>A0A9P1M797</accession>
<sequence length="2328" mass="255112">MSAYELPVEFGGPDDPADMNILPEHGEALPGNIALAGDGLEAVAENDQSTAFYPFNNALTEQPAEMEMSLEFQGYVSDNTTSAGNELEAVVQSDQTTAFHPFNNALTEQPAEMEMSLEFEGFSSDNTASAGNELEAVVQTDQTAVLYPLATLGRSRTTKRAADKDKNAAARKAAKKPATGKTRKKPEVERFDLVGTIPEILVRMITNMEGPQLRTLLSTGGRHFTVGTLCSGTDAPIMALGMLQEAFTPPASAPRSPLTTSSASRSSNIFRDVVEFAESDKATTAAGAKADVPRKVDVLVVGSSCVDFSSLNPKKNMALRRMVGTQDVDDYYLDADAIASFLTAAAGATSESATTFLASLKYINEVRPKMVILENVSTAPWDAIINYYFHRIGYHGQVCLLDTVDYGLPQTRRRGYVLAVDVRHYGEDIATPILEAWSKSVLQARPRARIPLSSLVRRYGDKEVREHIIPVERGASREPNTKAAMCKMRHEAFRRDYKIPHARTLIRCWTLEACWANPCQTPAGLQFLMSQGRMLTGFEILYLQGIEADKLVPSTESDKDWKDLAGNAMTTTVVAAVCVSALAAEAHAAEGSGRGLVAPARSFLEGLMRGPAVYSDLALEPSDDESQRTGATVIDARVSWALDLFVQGRSYCPCDGYSIRNRAVGLRLCVDCGEYRCHKCAGNPKHNFVAFPISFPCSPSPRCVRNLLRRYDFYFDECHVGQCLTIRYKSAKAHVDVVIDEHAVTWNVYFDVKRTSSWKVGFKEDPHIQVVRAVLKGRDHSIIPGENDWELWVANRHKVILRIREGVDVLEGIAFDLLSVTNKSGEQVTEGAVYDSLAQLLQTEYTLTEKCGTSHALLYVNKAAGLYHFRDPSKETAGSRDHWIIAGTNRARCFTPAIAKANAQDETEPEPEPEDDSDKDSSEDEGEGSKKKAGKATPKIPLPPGGIECNSRATGLWMNYSTWGLVERKTCGQLKTWMHMVIPLKDFPFFSSFHERLWGQNWVTTDALTTASDENGVGLYPIRQRDSRALLRLIRFAIMAVPQVQGPAGRFSLKRRPCKACVPTLPPVHRIRNDQCKVVSIIEGTHGCDQFEARVNTRPAPMQISVRPAAGPSLLVGIKIDFAALIHRARGYLPIATGASGLRLARKTYGMAQVWHNFSDNPGPFLPLERLLSPSEGDASQVKKTAVLRPPSFRVGQFLRIDQAQAVAWMQDRENPAVVFTEEEVEEYVEPSSGIRIVGRVTRQNKARGGVLAQEVGFGKTVVTLALLDLQRPLVADCMHLRRIKSPGLTALKATLIIVPDHILEQWSNEIEFFLQSGNRTWTVVVLRKRAAFPSAQKLAAADIVLASFTAVRLSGVFRAKLADASGQVSMIGPDNERAFGDFYGACCRELRKLHVDSDDIGTAALNKVRESHQVLRQAWESHVPPSKRKKGARGTAASAASGDNFPGAKLIKKLEGKEASFVAAVNKYHQSQAALEFFSWTRIVYDEFSYPDIVVEAFVREAVAGAKWLLSGTPPLSDLQRLCSTASLINVHVAREEPALPLHLPPVTKGPSASDMSASEEYRALRQLKTATFAYERHRQAEAFVANFMSSNKAILNPRVRVVRKIVLVASETTASASYLSLQQNLHDARWDPLSLSPEASARFFALLEMPKGFAAINMVSQQERLNLSVKALLLAPTLPVEVSYRHLRGLDHDGVVQQLSVTDLLELIEQEARDGFERLFLLIKSQFDRLMWTAKQANPDTAENAATASQAQQDADGDDNNGDSENEGEDQEEAEDADEEVSGPMPGKQSSAAKALRANKYMQAQRYLADIIAQVADTQAGGIGGVEATYLIRACLLGPLRALLEREVEHTHNATLAAHVDTITQTGSGGASTSASLDKMHGRYIGLKDGASLRDHQLDKLTEKYYEFGTCLPGDYPILGRSKTTRGTKIEEALDDFILTSQSVSEGVNLKFVEALRRWRFLRSILLLARDELDGRSCAACGRCDVLSHEARAFNNCAHFTCVACHHKTDLGSCPVCTSKGCDSAISQEPLAPQLVCHSCQETTILSPHDAHVLAGCGHILCLACSISIRELSPEQQRDDGTSEALACTANKCGCPLTGLAIPGNALVTSRGAATIESLGMGGKLQRMVELVHAAKAQGDKVLVFVAYEEQFTTAFKALEAAGLDVLRTDDAATSSKVLGQFQAGEGDVLLQKLSAPESAGSNLTIANHIIFLGPLFTRDQRDWEMVMKQAVGRCNRPLQTKNVYVYHLVARHTLDVDVLSHHLNIHIRPEPGTDEMMMTMEKAADGELEMEEAGQSMVLGSILDANEIATLLRKSYDPKDTHNIF</sequence>
<feature type="domain" description="SNF2 N-terminal" evidence="7">
    <location>
        <begin position="1203"/>
        <end position="1531"/>
    </location>
</feature>